<dbReference type="Proteomes" id="UP001500449">
    <property type="component" value="Unassembled WGS sequence"/>
</dbReference>
<dbReference type="Gene3D" id="3.10.450.50">
    <property type="match status" value="1"/>
</dbReference>
<proteinExistence type="predicted"/>
<evidence type="ECO:0000313" key="3">
    <source>
        <dbReference type="Proteomes" id="UP001500449"/>
    </source>
</evidence>
<accession>A0ABN2N0S7</accession>
<dbReference type="Pfam" id="PF12680">
    <property type="entry name" value="SnoaL_2"/>
    <property type="match status" value="1"/>
</dbReference>
<reference evidence="2 3" key="1">
    <citation type="journal article" date="2019" name="Int. J. Syst. Evol. Microbiol.">
        <title>The Global Catalogue of Microorganisms (GCM) 10K type strain sequencing project: providing services to taxonomists for standard genome sequencing and annotation.</title>
        <authorList>
            <consortium name="The Broad Institute Genomics Platform"/>
            <consortium name="The Broad Institute Genome Sequencing Center for Infectious Disease"/>
            <person name="Wu L."/>
            <person name="Ma J."/>
        </authorList>
    </citation>
    <scope>NUCLEOTIDE SEQUENCE [LARGE SCALE GENOMIC DNA]</scope>
    <source>
        <strain evidence="2 3">JCM 16009</strain>
    </source>
</reference>
<protein>
    <recommendedName>
        <fullName evidence="1">SnoaL-like domain-containing protein</fullName>
    </recommendedName>
</protein>
<dbReference type="InterPro" id="IPR037401">
    <property type="entry name" value="SnoaL-like"/>
</dbReference>
<feature type="domain" description="SnoaL-like" evidence="1">
    <location>
        <begin position="8"/>
        <end position="104"/>
    </location>
</feature>
<name>A0ABN2N0S7_9PSEU</name>
<dbReference type="EMBL" id="BAAAQK010000005">
    <property type="protein sequence ID" value="GAA1842976.1"/>
    <property type="molecule type" value="Genomic_DNA"/>
</dbReference>
<keyword evidence="3" id="KW-1185">Reference proteome</keyword>
<comment type="caution">
    <text evidence="2">The sequence shown here is derived from an EMBL/GenBank/DDBJ whole genome shotgun (WGS) entry which is preliminary data.</text>
</comment>
<dbReference type="SUPFAM" id="SSF54427">
    <property type="entry name" value="NTF2-like"/>
    <property type="match status" value="1"/>
</dbReference>
<evidence type="ECO:0000313" key="2">
    <source>
        <dbReference type="EMBL" id="GAA1842976.1"/>
    </source>
</evidence>
<sequence>MSDALDAVRRFQEAFDAHDVDAVMAAMTEDCVFEDTAPPDGRRHVGQAAVRAAWEALFTGRPAFRAEETMACGEHVVVRWHYGFDGGHVRGVDLFRVRDGLVAEKLAYVKG</sequence>
<organism evidence="2 3">
    <name type="scientific">Pseudonocardia ailaonensis</name>
    <dbReference type="NCBI Taxonomy" id="367279"/>
    <lineage>
        <taxon>Bacteria</taxon>
        <taxon>Bacillati</taxon>
        <taxon>Actinomycetota</taxon>
        <taxon>Actinomycetes</taxon>
        <taxon>Pseudonocardiales</taxon>
        <taxon>Pseudonocardiaceae</taxon>
        <taxon>Pseudonocardia</taxon>
    </lineage>
</organism>
<dbReference type="RefSeq" id="WP_344415351.1">
    <property type="nucleotide sequence ID" value="NZ_BAAAQK010000005.1"/>
</dbReference>
<dbReference type="InterPro" id="IPR032710">
    <property type="entry name" value="NTF2-like_dom_sf"/>
</dbReference>
<gene>
    <name evidence="2" type="ORF">GCM10009836_22970</name>
</gene>
<evidence type="ECO:0000259" key="1">
    <source>
        <dbReference type="Pfam" id="PF12680"/>
    </source>
</evidence>